<keyword evidence="2 4" id="KW-0808">Transferase</keyword>
<keyword evidence="1" id="KW-0328">Glycosyltransferase</keyword>
<evidence type="ECO:0000313" key="4">
    <source>
        <dbReference type="EMBL" id="RGW85288.1"/>
    </source>
</evidence>
<dbReference type="AlphaFoldDB" id="A0A413DH71"/>
<dbReference type="PANTHER" id="PTHR22916">
    <property type="entry name" value="GLYCOSYLTRANSFERASE"/>
    <property type="match status" value="1"/>
</dbReference>
<dbReference type="PANTHER" id="PTHR22916:SF51">
    <property type="entry name" value="GLYCOSYLTRANSFERASE EPSH-RELATED"/>
    <property type="match status" value="1"/>
</dbReference>
<accession>A0A413DH71</accession>
<proteinExistence type="predicted"/>
<feature type="domain" description="Glycosyltransferase 2-like" evidence="3">
    <location>
        <begin position="4"/>
        <end position="136"/>
    </location>
</feature>
<dbReference type="Pfam" id="PF00535">
    <property type="entry name" value="Glycos_transf_2"/>
    <property type="match status" value="1"/>
</dbReference>
<dbReference type="SUPFAM" id="SSF53448">
    <property type="entry name" value="Nucleotide-diphospho-sugar transferases"/>
    <property type="match status" value="1"/>
</dbReference>
<dbReference type="Gene3D" id="3.90.550.10">
    <property type="entry name" value="Spore Coat Polysaccharide Biosynthesis Protein SpsA, Chain A"/>
    <property type="match status" value="1"/>
</dbReference>
<gene>
    <name evidence="4" type="ORF">DWV45_14325</name>
</gene>
<dbReference type="InterPro" id="IPR029044">
    <property type="entry name" value="Nucleotide-diphossugar_trans"/>
</dbReference>
<dbReference type="GO" id="GO:0016757">
    <property type="term" value="F:glycosyltransferase activity"/>
    <property type="evidence" value="ECO:0007669"/>
    <property type="project" value="UniProtKB-KW"/>
</dbReference>
<sequence length="338" mass="39750">MLFSIVIPVYNVEKYLDECMQSILQQLDSINNDCEILLIDDGSTDNSGKICDEYMIKFPTLVKTFHKENQGLLATRRYGFQRASGEFIVNCDSDDLLERGMLTSVQGIINKYENPDVIIFNHYSYDGKNKTISYENIFSDKKDCLISKEKVLREYLMGHSVVSMCGKIVKRICIDIKQDYSEYGRLSTGEDTLQSLEFYSNANTFVYLNEPLYDYRCGSGMTAKFDSNYYFTFKRIFDQIKIEKNKWNLNDFDELFAIKVLQTSGRAITQSRYNKWESINEQRRYLKKIRDDSMLEDNLKYLLDVKEKLQIDHYILLKFLKARLFNLIILVLKIRNII</sequence>
<dbReference type="EMBL" id="QSAZ01000018">
    <property type="protein sequence ID" value="RGW85288.1"/>
    <property type="molecule type" value="Genomic_DNA"/>
</dbReference>
<organism evidence="4 5">
    <name type="scientific">Agathobacter rectalis</name>
    <dbReference type="NCBI Taxonomy" id="39491"/>
    <lineage>
        <taxon>Bacteria</taxon>
        <taxon>Bacillati</taxon>
        <taxon>Bacillota</taxon>
        <taxon>Clostridia</taxon>
        <taxon>Lachnospirales</taxon>
        <taxon>Lachnospiraceae</taxon>
        <taxon>Agathobacter</taxon>
    </lineage>
</organism>
<dbReference type="RefSeq" id="WP_118327255.1">
    <property type="nucleotide sequence ID" value="NZ_JBBNFZ010000017.1"/>
</dbReference>
<comment type="caution">
    <text evidence="4">The sequence shown here is derived from an EMBL/GenBank/DDBJ whole genome shotgun (WGS) entry which is preliminary data.</text>
</comment>
<dbReference type="Proteomes" id="UP000283683">
    <property type="component" value="Unassembled WGS sequence"/>
</dbReference>
<evidence type="ECO:0000259" key="3">
    <source>
        <dbReference type="Pfam" id="PF00535"/>
    </source>
</evidence>
<protein>
    <submittedName>
        <fullName evidence="4">Glycosyltransferase family 2 protein</fullName>
    </submittedName>
</protein>
<dbReference type="InterPro" id="IPR001173">
    <property type="entry name" value="Glyco_trans_2-like"/>
</dbReference>
<reference evidence="4 5" key="1">
    <citation type="submission" date="2018-08" db="EMBL/GenBank/DDBJ databases">
        <title>A genome reference for cultivated species of the human gut microbiota.</title>
        <authorList>
            <person name="Zou Y."/>
            <person name="Xue W."/>
            <person name="Luo G."/>
        </authorList>
    </citation>
    <scope>NUCLEOTIDE SEQUENCE [LARGE SCALE GENOMIC DNA]</scope>
    <source>
        <strain evidence="4 5">AF06-19</strain>
    </source>
</reference>
<dbReference type="CDD" id="cd00761">
    <property type="entry name" value="Glyco_tranf_GTA_type"/>
    <property type="match status" value="1"/>
</dbReference>
<name>A0A413DH71_9FIRM</name>
<evidence type="ECO:0000313" key="5">
    <source>
        <dbReference type="Proteomes" id="UP000283683"/>
    </source>
</evidence>
<evidence type="ECO:0000256" key="1">
    <source>
        <dbReference type="ARBA" id="ARBA00022676"/>
    </source>
</evidence>
<evidence type="ECO:0000256" key="2">
    <source>
        <dbReference type="ARBA" id="ARBA00022679"/>
    </source>
</evidence>